<keyword evidence="9" id="KW-1185">Reference proteome</keyword>
<dbReference type="Proteomes" id="UP000184520">
    <property type="component" value="Unassembled WGS sequence"/>
</dbReference>
<feature type="domain" description="Alcohol dehydrogenase-like N-terminal" evidence="7">
    <location>
        <begin position="28"/>
        <end position="134"/>
    </location>
</feature>
<dbReference type="AlphaFoldDB" id="A0A1M5GNA9"/>
<reference evidence="9" key="1">
    <citation type="submission" date="2016-11" db="EMBL/GenBank/DDBJ databases">
        <authorList>
            <person name="Varghese N."/>
            <person name="Submissions S."/>
        </authorList>
    </citation>
    <scope>NUCLEOTIDE SEQUENCE [LARGE SCALE GENOMIC DNA]</scope>
    <source>
        <strain evidence="9">CGMCC 1.8995</strain>
    </source>
</reference>
<dbReference type="GO" id="GO:0046872">
    <property type="term" value="F:metal ion binding"/>
    <property type="evidence" value="ECO:0007669"/>
    <property type="project" value="UniProtKB-KW"/>
</dbReference>
<evidence type="ECO:0000256" key="2">
    <source>
        <dbReference type="ARBA" id="ARBA00008072"/>
    </source>
</evidence>
<comment type="cofactor">
    <cofactor evidence="1">
        <name>Zn(2+)</name>
        <dbReference type="ChEBI" id="CHEBI:29105"/>
    </cofactor>
</comment>
<accession>A0A1M5GNA9</accession>
<sequence>MMTITAAVLTECGKPLEIIENIAIPELGRGQVLVKIHYTGVCHSQLMEATGARGEDRYLPHMLGHEATATVVDIGPDVSTVLPGDKVVLGWLKGTGIDAGGCVYESPIGKINAGPVTTFSNYSVVSENRCYSLPPQIGLQEGVLFGCALPTGMGMVQNQLSLSSEHSVGIMGLGGIGMSALIAAVNCGARLIVAIDTNDDKLALARHIGAHITLNPTSESLAESIQQANQGELLDFIVEAAGSCRTIESAFSLIHRQHGKCVFASHPKHGDKIHLDPFELICGKTIEGSWGGGANPLTLLNQAANNKQSLAPLRHLLSDAYPLSQINQALEDLANQKVVRAIIKLDGNEDE</sequence>
<dbReference type="InterPro" id="IPR036291">
    <property type="entry name" value="NAD(P)-bd_dom_sf"/>
</dbReference>
<dbReference type="FunFam" id="3.40.50.720:FF:000003">
    <property type="entry name" value="S-(hydroxymethyl)glutathione dehydrogenase"/>
    <property type="match status" value="1"/>
</dbReference>
<evidence type="ECO:0000256" key="4">
    <source>
        <dbReference type="ARBA" id="ARBA00022833"/>
    </source>
</evidence>
<keyword evidence="3" id="KW-0479">Metal-binding</keyword>
<gene>
    <name evidence="8" type="ORF">SAMN05216361_1095</name>
</gene>
<dbReference type="Pfam" id="PF08240">
    <property type="entry name" value="ADH_N"/>
    <property type="match status" value="1"/>
</dbReference>
<organism evidence="8 9">
    <name type="scientific">Marisediminitalea aggregata</name>
    <dbReference type="NCBI Taxonomy" id="634436"/>
    <lineage>
        <taxon>Bacteria</taxon>
        <taxon>Pseudomonadati</taxon>
        <taxon>Pseudomonadota</taxon>
        <taxon>Gammaproteobacteria</taxon>
        <taxon>Alteromonadales</taxon>
        <taxon>Alteromonadaceae</taxon>
        <taxon>Marisediminitalea</taxon>
    </lineage>
</organism>
<evidence type="ECO:0000256" key="3">
    <source>
        <dbReference type="ARBA" id="ARBA00022723"/>
    </source>
</evidence>
<evidence type="ECO:0000313" key="8">
    <source>
        <dbReference type="EMBL" id="SHG05186.1"/>
    </source>
</evidence>
<dbReference type="SUPFAM" id="SSF51735">
    <property type="entry name" value="NAD(P)-binding Rossmann-fold domains"/>
    <property type="match status" value="1"/>
</dbReference>
<evidence type="ECO:0000259" key="7">
    <source>
        <dbReference type="Pfam" id="PF08240"/>
    </source>
</evidence>
<evidence type="ECO:0000256" key="5">
    <source>
        <dbReference type="ARBA" id="ARBA00023002"/>
    </source>
</evidence>
<evidence type="ECO:0000256" key="1">
    <source>
        <dbReference type="ARBA" id="ARBA00001947"/>
    </source>
</evidence>
<dbReference type="InterPro" id="IPR013154">
    <property type="entry name" value="ADH-like_N"/>
</dbReference>
<keyword evidence="5" id="KW-0560">Oxidoreductase</keyword>
<dbReference type="RefSeq" id="WP_217653450.1">
    <property type="nucleotide sequence ID" value="NZ_FQWD01000002.1"/>
</dbReference>
<dbReference type="Gene3D" id="3.40.50.720">
    <property type="entry name" value="NAD(P)-binding Rossmann-like Domain"/>
    <property type="match status" value="1"/>
</dbReference>
<dbReference type="InterPro" id="IPR011032">
    <property type="entry name" value="GroES-like_sf"/>
</dbReference>
<evidence type="ECO:0000259" key="6">
    <source>
        <dbReference type="Pfam" id="PF00107"/>
    </source>
</evidence>
<dbReference type="InterPro" id="IPR013149">
    <property type="entry name" value="ADH-like_C"/>
</dbReference>
<comment type="similarity">
    <text evidence="2">Belongs to the zinc-containing alcohol dehydrogenase family.</text>
</comment>
<protein>
    <submittedName>
        <fullName evidence="8">S-(Hydroxymethyl)glutathione dehydrogenase / alcohol dehydrogenase</fullName>
    </submittedName>
</protein>
<feature type="domain" description="Alcohol dehydrogenase-like C-terminal" evidence="6">
    <location>
        <begin position="175"/>
        <end position="294"/>
    </location>
</feature>
<dbReference type="PANTHER" id="PTHR43350:SF17">
    <property type="entry name" value="NAD-DEPENDENT ALCOHOL DEHYDROGENASE"/>
    <property type="match status" value="1"/>
</dbReference>
<dbReference type="Gene3D" id="3.90.180.10">
    <property type="entry name" value="Medium-chain alcohol dehydrogenases, catalytic domain"/>
    <property type="match status" value="1"/>
</dbReference>
<dbReference type="EMBL" id="FQWD01000002">
    <property type="protein sequence ID" value="SHG05186.1"/>
    <property type="molecule type" value="Genomic_DNA"/>
</dbReference>
<dbReference type="Pfam" id="PF00107">
    <property type="entry name" value="ADH_zinc_N"/>
    <property type="match status" value="1"/>
</dbReference>
<dbReference type="STRING" id="634436.SAMN05216361_1095"/>
<dbReference type="GO" id="GO:0016491">
    <property type="term" value="F:oxidoreductase activity"/>
    <property type="evidence" value="ECO:0007669"/>
    <property type="project" value="UniProtKB-KW"/>
</dbReference>
<dbReference type="SUPFAM" id="SSF50129">
    <property type="entry name" value="GroES-like"/>
    <property type="match status" value="1"/>
</dbReference>
<proteinExistence type="inferred from homology"/>
<dbReference type="PANTHER" id="PTHR43350">
    <property type="entry name" value="NAD-DEPENDENT ALCOHOL DEHYDROGENASE"/>
    <property type="match status" value="1"/>
</dbReference>
<name>A0A1M5GNA9_9ALTE</name>
<evidence type="ECO:0000313" key="9">
    <source>
        <dbReference type="Proteomes" id="UP000184520"/>
    </source>
</evidence>
<keyword evidence="4" id="KW-0862">Zinc</keyword>